<reference evidence="1 2" key="1">
    <citation type="submission" date="2020-09" db="EMBL/GenBank/DDBJ databases">
        <title>Paenibacillus sp. CAU 1523 isolated from sand of Haeundae Beach.</title>
        <authorList>
            <person name="Kim W."/>
        </authorList>
    </citation>
    <scope>NUCLEOTIDE SEQUENCE [LARGE SCALE GENOMIC DNA]</scope>
    <source>
        <strain evidence="1 2">CAU 1523</strain>
    </source>
</reference>
<name>A0ABR9B402_9BACL</name>
<keyword evidence="2" id="KW-1185">Reference proteome</keyword>
<dbReference type="RefSeq" id="WP_192027312.1">
    <property type="nucleotide sequence ID" value="NZ_JACYTN010000037.1"/>
</dbReference>
<evidence type="ECO:0000313" key="2">
    <source>
        <dbReference type="Proteomes" id="UP000634529"/>
    </source>
</evidence>
<accession>A0ABR9B402</accession>
<dbReference type="EMBL" id="JACYTN010000037">
    <property type="protein sequence ID" value="MBD8501108.1"/>
    <property type="molecule type" value="Genomic_DNA"/>
</dbReference>
<comment type="caution">
    <text evidence="1">The sequence shown here is derived from an EMBL/GenBank/DDBJ whole genome shotgun (WGS) entry which is preliminary data.</text>
</comment>
<dbReference type="Proteomes" id="UP000634529">
    <property type="component" value="Unassembled WGS sequence"/>
</dbReference>
<protein>
    <submittedName>
        <fullName evidence="1">Zf-HC2 domain-containing protein</fullName>
    </submittedName>
</protein>
<proteinExistence type="predicted"/>
<organism evidence="1 2">
    <name type="scientific">Paenibacillus arenosi</name>
    <dbReference type="NCBI Taxonomy" id="2774142"/>
    <lineage>
        <taxon>Bacteria</taxon>
        <taxon>Bacillati</taxon>
        <taxon>Bacillota</taxon>
        <taxon>Bacilli</taxon>
        <taxon>Bacillales</taxon>
        <taxon>Paenibacillaceae</taxon>
        <taxon>Paenibacillus</taxon>
    </lineage>
</organism>
<gene>
    <name evidence="1" type="ORF">IFO66_22805</name>
</gene>
<evidence type="ECO:0000313" key="1">
    <source>
        <dbReference type="EMBL" id="MBD8501108.1"/>
    </source>
</evidence>
<sequence length="227" mass="26062">MNEHTCRFTEQEMIDDILGQLPEDRSAQYRAHIQMCPSCHELHQEWKGILHGAQDEHTPLPPVPERLHIKLKWKYWLYKKMPVLLRQHRLKMMSAVGAAALLLVISIGWTQSQSSSQHRPLTVMTDNQLAQEDIKVCEVPSGRSIPVKHQSGKWLNREWPDVSILLQQYDGSSVVKLRTIRADSQTVQYLENCSLYPSNFGPRFIGGDNAGIVKYAPNSLNRVIRDE</sequence>